<evidence type="ECO:0000313" key="3">
    <source>
        <dbReference type="Proteomes" id="UP001630127"/>
    </source>
</evidence>
<feature type="region of interest" description="Disordered" evidence="1">
    <location>
        <begin position="1"/>
        <end position="28"/>
    </location>
</feature>
<sequence length="84" mass="9392">MVVESVAHIDQGGEKKTRNGGGKEVLEGEGERRRLEGYAIHFGFKTNMEAKTLALETGLQMCFDKGLMNVHIEMDFGKWFLDSA</sequence>
<protein>
    <recommendedName>
        <fullName evidence="4">RNase H type-1 domain-containing protein</fullName>
    </recommendedName>
</protein>
<gene>
    <name evidence="2" type="ORF">ACH5RR_018155</name>
</gene>
<dbReference type="AlphaFoldDB" id="A0ABD2ZKS6"/>
<dbReference type="Proteomes" id="UP001630127">
    <property type="component" value="Unassembled WGS sequence"/>
</dbReference>
<organism evidence="2 3">
    <name type="scientific">Cinchona calisaya</name>
    <dbReference type="NCBI Taxonomy" id="153742"/>
    <lineage>
        <taxon>Eukaryota</taxon>
        <taxon>Viridiplantae</taxon>
        <taxon>Streptophyta</taxon>
        <taxon>Embryophyta</taxon>
        <taxon>Tracheophyta</taxon>
        <taxon>Spermatophyta</taxon>
        <taxon>Magnoliopsida</taxon>
        <taxon>eudicotyledons</taxon>
        <taxon>Gunneridae</taxon>
        <taxon>Pentapetalae</taxon>
        <taxon>asterids</taxon>
        <taxon>lamiids</taxon>
        <taxon>Gentianales</taxon>
        <taxon>Rubiaceae</taxon>
        <taxon>Cinchonoideae</taxon>
        <taxon>Cinchoneae</taxon>
        <taxon>Cinchona</taxon>
    </lineage>
</organism>
<dbReference type="EMBL" id="JBJUIK010000008">
    <property type="protein sequence ID" value="KAL3520006.1"/>
    <property type="molecule type" value="Genomic_DNA"/>
</dbReference>
<name>A0ABD2ZKS6_9GENT</name>
<accession>A0ABD2ZKS6</accession>
<evidence type="ECO:0000256" key="1">
    <source>
        <dbReference type="SAM" id="MobiDB-lite"/>
    </source>
</evidence>
<evidence type="ECO:0008006" key="4">
    <source>
        <dbReference type="Google" id="ProtNLM"/>
    </source>
</evidence>
<proteinExistence type="predicted"/>
<comment type="caution">
    <text evidence="2">The sequence shown here is derived from an EMBL/GenBank/DDBJ whole genome shotgun (WGS) entry which is preliminary data.</text>
</comment>
<reference evidence="2 3" key="1">
    <citation type="submission" date="2024-11" db="EMBL/GenBank/DDBJ databases">
        <title>A near-complete genome assembly of Cinchona calisaya.</title>
        <authorList>
            <person name="Lian D.C."/>
            <person name="Zhao X.W."/>
            <person name="Wei L."/>
        </authorList>
    </citation>
    <scope>NUCLEOTIDE SEQUENCE [LARGE SCALE GENOMIC DNA]</scope>
    <source>
        <tissue evidence="2">Nenye</tissue>
    </source>
</reference>
<evidence type="ECO:0000313" key="2">
    <source>
        <dbReference type="EMBL" id="KAL3520006.1"/>
    </source>
</evidence>
<keyword evidence="3" id="KW-1185">Reference proteome</keyword>